<accession>S3CC90</accession>
<evidence type="ECO:0000313" key="2">
    <source>
        <dbReference type="Proteomes" id="UP000016923"/>
    </source>
</evidence>
<dbReference type="Proteomes" id="UP000016923">
    <property type="component" value="Unassembled WGS sequence"/>
</dbReference>
<name>S3CC90_OPHP1</name>
<dbReference type="OrthoDB" id="2687876at2759"/>
<dbReference type="eggNOG" id="ENOG502T730">
    <property type="taxonomic scope" value="Eukaryota"/>
</dbReference>
<evidence type="ECO:0000313" key="1">
    <source>
        <dbReference type="EMBL" id="EPE10532.1"/>
    </source>
</evidence>
<dbReference type="AlphaFoldDB" id="S3CC90"/>
<proteinExistence type="predicted"/>
<reference evidence="1 2" key="1">
    <citation type="journal article" date="2013" name="BMC Genomics">
        <title>The genome and transcriptome of the pine saprophyte Ophiostoma piceae, and a comparison with the bark beetle-associated pine pathogen Grosmannia clavigera.</title>
        <authorList>
            <person name="Haridas S."/>
            <person name="Wang Y."/>
            <person name="Lim L."/>
            <person name="Massoumi Alamouti S."/>
            <person name="Jackman S."/>
            <person name="Docking R."/>
            <person name="Robertson G."/>
            <person name="Birol I."/>
            <person name="Bohlmann J."/>
            <person name="Breuil C."/>
        </authorList>
    </citation>
    <scope>NUCLEOTIDE SEQUENCE [LARGE SCALE GENOMIC DNA]</scope>
    <source>
        <strain evidence="1 2">UAMH 11346</strain>
    </source>
</reference>
<gene>
    <name evidence="1" type="ORF">F503_05627</name>
</gene>
<dbReference type="SUPFAM" id="SSF56112">
    <property type="entry name" value="Protein kinase-like (PK-like)"/>
    <property type="match status" value="1"/>
</dbReference>
<keyword evidence="2" id="KW-1185">Reference proteome</keyword>
<dbReference type="HOGENOM" id="CLU_1448126_0_0_1"/>
<organism evidence="1 2">
    <name type="scientific">Ophiostoma piceae (strain UAMH 11346)</name>
    <name type="common">Sap stain fungus</name>
    <dbReference type="NCBI Taxonomy" id="1262450"/>
    <lineage>
        <taxon>Eukaryota</taxon>
        <taxon>Fungi</taxon>
        <taxon>Dikarya</taxon>
        <taxon>Ascomycota</taxon>
        <taxon>Pezizomycotina</taxon>
        <taxon>Sordariomycetes</taxon>
        <taxon>Sordariomycetidae</taxon>
        <taxon>Ophiostomatales</taxon>
        <taxon>Ophiostomataceae</taxon>
        <taxon>Ophiostoma</taxon>
    </lineage>
</organism>
<sequence>MHGWHPRKVGHDELNLIKTLQRGRMYIASHPDFASPILLKLAFDDDDKPDMDHEVAVYQAVDGQGIAPAFYGHVLGNRGNSVGFITEYVSPTASATQRDYHGCLQALRSLHLYGISHGDAHIGNCLPRPGGTAVLVDFELAEFLSEDAPDAPAEYRRDLDIMQRFGVRYILKGETVIDRQIRGTNGP</sequence>
<dbReference type="STRING" id="1262450.S3CC90"/>
<dbReference type="EMBL" id="KE148146">
    <property type="protein sequence ID" value="EPE10532.1"/>
    <property type="molecule type" value="Genomic_DNA"/>
</dbReference>
<protein>
    <submittedName>
        <fullName evidence="1">Alpha-galactosidase a</fullName>
    </submittedName>
</protein>
<dbReference type="InterPro" id="IPR011009">
    <property type="entry name" value="Kinase-like_dom_sf"/>
</dbReference>
<dbReference type="OMA" id="MHRETEF"/>
<dbReference type="VEuPathDB" id="FungiDB:F503_05627"/>
<dbReference type="Gene3D" id="1.10.510.10">
    <property type="entry name" value="Transferase(Phosphotransferase) domain 1"/>
    <property type="match status" value="1"/>
</dbReference>